<reference evidence="2" key="1">
    <citation type="submission" date="2016-07" db="EMBL/GenBank/DDBJ databases">
        <authorList>
            <person name="Bretaudeau A."/>
        </authorList>
    </citation>
    <scope>NUCLEOTIDE SEQUENCE</scope>
    <source>
        <strain evidence="2">Rice</strain>
        <tissue evidence="2">Whole body</tissue>
    </source>
</reference>
<keyword evidence="1" id="KW-0812">Transmembrane</keyword>
<dbReference type="EMBL" id="ODYU01011444">
    <property type="protein sequence ID" value="SOQ57183.1"/>
    <property type="molecule type" value="Genomic_DNA"/>
</dbReference>
<gene>
    <name evidence="2" type="ORF">SFRICE_025778</name>
</gene>
<keyword evidence="1" id="KW-1133">Transmembrane helix</keyword>
<sequence>MIKKFLDANDPEKFNYTFSLKNGCIFFAFFGALLWCTDMLFDKRYKLIMMVNEARYKILYTTVFCIYATCTLTFIIHLSVI</sequence>
<evidence type="ECO:0000256" key="1">
    <source>
        <dbReference type="SAM" id="Phobius"/>
    </source>
</evidence>
<feature type="transmembrane region" description="Helical" evidence="1">
    <location>
        <begin position="58"/>
        <end position="80"/>
    </location>
</feature>
<keyword evidence="1" id="KW-0472">Membrane</keyword>
<name>A0A2H1WVU2_SPOFR</name>
<feature type="transmembrane region" description="Helical" evidence="1">
    <location>
        <begin position="20"/>
        <end position="37"/>
    </location>
</feature>
<evidence type="ECO:0000313" key="2">
    <source>
        <dbReference type="EMBL" id="SOQ57183.1"/>
    </source>
</evidence>
<protein>
    <submittedName>
        <fullName evidence="2">SFRICE_025778</fullName>
    </submittedName>
</protein>
<dbReference type="AlphaFoldDB" id="A0A2H1WVU2"/>
<accession>A0A2H1WVU2</accession>
<organism evidence="2">
    <name type="scientific">Spodoptera frugiperda</name>
    <name type="common">Fall armyworm</name>
    <dbReference type="NCBI Taxonomy" id="7108"/>
    <lineage>
        <taxon>Eukaryota</taxon>
        <taxon>Metazoa</taxon>
        <taxon>Ecdysozoa</taxon>
        <taxon>Arthropoda</taxon>
        <taxon>Hexapoda</taxon>
        <taxon>Insecta</taxon>
        <taxon>Pterygota</taxon>
        <taxon>Neoptera</taxon>
        <taxon>Endopterygota</taxon>
        <taxon>Lepidoptera</taxon>
        <taxon>Glossata</taxon>
        <taxon>Ditrysia</taxon>
        <taxon>Noctuoidea</taxon>
        <taxon>Noctuidae</taxon>
        <taxon>Amphipyrinae</taxon>
        <taxon>Spodoptera</taxon>
    </lineage>
</organism>
<proteinExistence type="predicted"/>